<comment type="similarity">
    <text evidence="1">Belongs to the pseudouridine synthase RluA family.</text>
</comment>
<evidence type="ECO:0000313" key="4">
    <source>
        <dbReference type="Proteomes" id="UP000321764"/>
    </source>
</evidence>
<protein>
    <recommendedName>
        <fullName evidence="2">Pseudouridine synthase RsuA/RluA-like domain-containing protein</fullName>
    </recommendedName>
</protein>
<accession>A0A5C8Z747</accession>
<organism evidence="3 4">
    <name type="scientific">Reinekea thalattae</name>
    <dbReference type="NCBI Taxonomy" id="2593301"/>
    <lineage>
        <taxon>Bacteria</taxon>
        <taxon>Pseudomonadati</taxon>
        <taxon>Pseudomonadota</taxon>
        <taxon>Gammaproteobacteria</taxon>
        <taxon>Oceanospirillales</taxon>
        <taxon>Saccharospirillaceae</taxon>
        <taxon>Reinekea</taxon>
    </lineage>
</organism>
<dbReference type="GO" id="GO:0000455">
    <property type="term" value="P:enzyme-directed rRNA pseudouridine synthesis"/>
    <property type="evidence" value="ECO:0007669"/>
    <property type="project" value="TreeGrafter"/>
</dbReference>
<dbReference type="InterPro" id="IPR006145">
    <property type="entry name" value="PsdUridine_synth_RsuA/RluA"/>
</dbReference>
<dbReference type="Pfam" id="PF00849">
    <property type="entry name" value="PseudoU_synth_2"/>
    <property type="match status" value="1"/>
</dbReference>
<keyword evidence="4" id="KW-1185">Reference proteome</keyword>
<name>A0A5C8Z747_9GAMM</name>
<dbReference type="Proteomes" id="UP000321764">
    <property type="component" value="Unassembled WGS sequence"/>
</dbReference>
<dbReference type="SUPFAM" id="SSF55120">
    <property type="entry name" value="Pseudouridine synthase"/>
    <property type="match status" value="1"/>
</dbReference>
<comment type="caution">
    <text evidence="3">The sequence shown here is derived from an EMBL/GenBank/DDBJ whole genome shotgun (WGS) entry which is preliminary data.</text>
</comment>
<dbReference type="Gene3D" id="3.30.2350.10">
    <property type="entry name" value="Pseudouridine synthase"/>
    <property type="match status" value="1"/>
</dbReference>
<dbReference type="InterPro" id="IPR050188">
    <property type="entry name" value="RluA_PseudoU_synthase"/>
</dbReference>
<dbReference type="PANTHER" id="PTHR21600:SF87">
    <property type="entry name" value="RNA PSEUDOURIDYLATE SYNTHASE DOMAIN-CONTAINING PROTEIN 1"/>
    <property type="match status" value="1"/>
</dbReference>
<dbReference type="GO" id="GO:0140098">
    <property type="term" value="F:catalytic activity, acting on RNA"/>
    <property type="evidence" value="ECO:0007669"/>
    <property type="project" value="UniProtKB-ARBA"/>
</dbReference>
<dbReference type="GO" id="GO:0009982">
    <property type="term" value="F:pseudouridine synthase activity"/>
    <property type="evidence" value="ECO:0007669"/>
    <property type="project" value="InterPro"/>
</dbReference>
<reference evidence="3 4" key="1">
    <citation type="submission" date="2019-07" db="EMBL/GenBank/DDBJ databases">
        <title>Reinekea sp. strain SSH23 genome sequencing and assembly.</title>
        <authorList>
            <person name="Kim I."/>
        </authorList>
    </citation>
    <scope>NUCLEOTIDE SEQUENCE [LARGE SCALE GENOMIC DNA]</scope>
    <source>
        <strain evidence="3 4">SSH23</strain>
    </source>
</reference>
<dbReference type="EMBL" id="VKAD01000001">
    <property type="protein sequence ID" value="TXR53114.1"/>
    <property type="molecule type" value="Genomic_DNA"/>
</dbReference>
<dbReference type="GO" id="GO:0003723">
    <property type="term" value="F:RNA binding"/>
    <property type="evidence" value="ECO:0007669"/>
    <property type="project" value="InterPro"/>
</dbReference>
<evidence type="ECO:0000256" key="1">
    <source>
        <dbReference type="ARBA" id="ARBA00010876"/>
    </source>
</evidence>
<proteinExistence type="inferred from homology"/>
<sequence length="301" mass="34152">MFKTEPKAKIYPNARASGAIKEHRGKFKRMEIDAVLEVEAGDPQIAIDFLVANVNLSKSRLKDLMNKGGVWRVDQRGQRERIRRAMTDVLVGEQIEIFYNDELLALKPQRAELIEDLGQYSVWNKPADMPLEGSDWGDFNSFARAVELEFSPPRECFWLTALDYQAAGLLVLAHSRKTALAFSETFASEKFTDAQLHYRADVAGDIGQLTEIDLELDQQAATTQLAKVRYDERPNRSVVDLWPKTGVKDQLVRHLNAKGFPIIGDERYAHDLESHEGLRLRLVEMSFLCPVTGEAKNYSLI</sequence>
<dbReference type="InterPro" id="IPR020103">
    <property type="entry name" value="PsdUridine_synth_cat_dom_sf"/>
</dbReference>
<feature type="domain" description="Pseudouridine synthase RsuA/RluA-like" evidence="2">
    <location>
        <begin position="119"/>
        <end position="257"/>
    </location>
</feature>
<evidence type="ECO:0000313" key="3">
    <source>
        <dbReference type="EMBL" id="TXR53114.1"/>
    </source>
</evidence>
<evidence type="ECO:0000259" key="2">
    <source>
        <dbReference type="Pfam" id="PF00849"/>
    </source>
</evidence>
<dbReference type="PANTHER" id="PTHR21600">
    <property type="entry name" value="MITOCHONDRIAL RNA PSEUDOURIDINE SYNTHASE"/>
    <property type="match status" value="1"/>
</dbReference>
<dbReference type="AlphaFoldDB" id="A0A5C8Z747"/>
<dbReference type="OrthoDB" id="9807829at2"/>
<gene>
    <name evidence="3" type="ORF">FME95_00615</name>
</gene>